<reference evidence="2 3" key="1">
    <citation type="submission" date="2016-08" db="EMBL/GenBank/DDBJ databases">
        <title>Genomes of anaerobic fungi encode conserved fungal cellulosomes for biomass hydrolysis.</title>
        <authorList>
            <consortium name="DOE Joint Genome Institute"/>
            <person name="Haitjema C.H."/>
            <person name="Gilmore S.P."/>
            <person name="Henske J.K."/>
            <person name="Solomon K.V."/>
            <person name="De Groot R."/>
            <person name="Kuo A."/>
            <person name="Mondo S.J."/>
            <person name="Salamov A.A."/>
            <person name="Labutti K."/>
            <person name="Zhao Z."/>
            <person name="Chiniquy J."/>
            <person name="Barry K."/>
            <person name="Brewer H.M."/>
            <person name="Purvine S.O."/>
            <person name="Wright A.T."/>
            <person name="Boxma B."/>
            <person name="Van Alen T."/>
            <person name="Hackstein J.H."/>
            <person name="Baker S.E."/>
            <person name="Grigoriev I.V."/>
            <person name="O'Malley M.A."/>
        </authorList>
    </citation>
    <scope>NUCLEOTIDE SEQUENCE [LARGE SCALE GENOMIC DNA]</scope>
    <source>
        <strain evidence="3">finn</strain>
    </source>
</reference>
<dbReference type="PANTHER" id="PTHR15615">
    <property type="match status" value="1"/>
</dbReference>
<proteinExistence type="predicted"/>
<feature type="compositionally biased region" description="Low complexity" evidence="1">
    <location>
        <begin position="397"/>
        <end position="413"/>
    </location>
</feature>
<dbReference type="OrthoDB" id="244495at2759"/>
<accession>A0A1Y1V7M6</accession>
<dbReference type="AlphaFoldDB" id="A0A1Y1V7M6"/>
<dbReference type="InterPro" id="IPR013922">
    <property type="entry name" value="Cyclin_PHO80-like"/>
</dbReference>
<evidence type="ECO:0000313" key="2">
    <source>
        <dbReference type="EMBL" id="ORX49296.1"/>
    </source>
</evidence>
<dbReference type="PANTHER" id="PTHR15615:SF108">
    <property type="entry name" value="PROTEIN CNPPD1"/>
    <property type="match status" value="1"/>
</dbReference>
<evidence type="ECO:0000313" key="3">
    <source>
        <dbReference type="Proteomes" id="UP000193719"/>
    </source>
</evidence>
<organism evidence="2 3">
    <name type="scientific">Piromyces finnis</name>
    <dbReference type="NCBI Taxonomy" id="1754191"/>
    <lineage>
        <taxon>Eukaryota</taxon>
        <taxon>Fungi</taxon>
        <taxon>Fungi incertae sedis</taxon>
        <taxon>Chytridiomycota</taxon>
        <taxon>Chytridiomycota incertae sedis</taxon>
        <taxon>Neocallimastigomycetes</taxon>
        <taxon>Neocallimastigales</taxon>
        <taxon>Neocallimastigaceae</taxon>
        <taxon>Piromyces</taxon>
    </lineage>
</organism>
<comment type="caution">
    <text evidence="2">The sequence shown here is derived from an EMBL/GenBank/DDBJ whole genome shotgun (WGS) entry which is preliminary data.</text>
</comment>
<feature type="compositionally biased region" description="Basic and acidic residues" evidence="1">
    <location>
        <begin position="425"/>
        <end position="441"/>
    </location>
</feature>
<name>A0A1Y1V7M6_9FUNG</name>
<sequence>MEKVENTDDILKAIPHPIQYFPEELAKEYDTPRTDDPQNFSVYSPSLSSVSSMSSASSFQPPFLTRGNSNINCGMNYTTTSSTSNQNSINLNITNKMSNLAIQNNTSIKIITNENANESPNLGKSCSRLQDKNLLSPSSAVKSDNLNTCKEKQKIDFSGLHTLFIKIAGVENIFNLDCSSHRLVRIMSTLIMFIIYPELRRNLKQIATGTRGKVLAAEYITYYILCFRTVEHVSITLPVLICAIIYIDRYVQQRKLRVASELGVLFQKLPDQYSRIAVTHEYFRTKILLVALAVSSKVLYDGRQNLTRWAHIINIDTQSLAKVERDFIREINYRLCIDLHEYKKWICCAKHLLQGLPKPETSPTYDERHQQHQQFAVLYEKQLQIIKENQKELLSNANISNDNTKNTNNTLNSMESQSSMLSPADDDKSSSSEDYEKSAKH</sequence>
<protein>
    <submittedName>
        <fullName evidence="2">Uncharacterized protein</fullName>
    </submittedName>
</protein>
<dbReference type="Pfam" id="PF08613">
    <property type="entry name" value="Cyclin"/>
    <property type="match status" value="1"/>
</dbReference>
<gene>
    <name evidence="2" type="ORF">BCR36DRAFT_353719</name>
</gene>
<keyword evidence="3" id="KW-1185">Reference proteome</keyword>
<feature type="region of interest" description="Disordered" evidence="1">
    <location>
        <begin position="397"/>
        <end position="441"/>
    </location>
</feature>
<evidence type="ECO:0000256" key="1">
    <source>
        <dbReference type="SAM" id="MobiDB-lite"/>
    </source>
</evidence>
<dbReference type="Proteomes" id="UP000193719">
    <property type="component" value="Unassembled WGS sequence"/>
</dbReference>
<dbReference type="GO" id="GO:0019901">
    <property type="term" value="F:protein kinase binding"/>
    <property type="evidence" value="ECO:0007669"/>
    <property type="project" value="InterPro"/>
</dbReference>
<reference evidence="2 3" key="2">
    <citation type="submission" date="2016-08" db="EMBL/GenBank/DDBJ databases">
        <title>Pervasive Adenine N6-methylation of Active Genes in Fungi.</title>
        <authorList>
            <consortium name="DOE Joint Genome Institute"/>
            <person name="Mondo S.J."/>
            <person name="Dannebaum R.O."/>
            <person name="Kuo R.C."/>
            <person name="Labutti K."/>
            <person name="Haridas S."/>
            <person name="Kuo A."/>
            <person name="Salamov A."/>
            <person name="Ahrendt S.R."/>
            <person name="Lipzen A."/>
            <person name="Sullivan W."/>
            <person name="Andreopoulos W.B."/>
            <person name="Clum A."/>
            <person name="Lindquist E."/>
            <person name="Daum C."/>
            <person name="Ramamoorthy G.K."/>
            <person name="Gryganskyi A."/>
            <person name="Culley D."/>
            <person name="Magnuson J.K."/>
            <person name="James T.Y."/>
            <person name="O'Malley M.A."/>
            <person name="Stajich J.E."/>
            <person name="Spatafora J.W."/>
            <person name="Visel A."/>
            <person name="Grigoriev I.V."/>
        </authorList>
    </citation>
    <scope>NUCLEOTIDE SEQUENCE [LARGE SCALE GENOMIC DNA]</scope>
    <source>
        <strain evidence="3">finn</strain>
    </source>
</reference>
<dbReference type="CDD" id="cd20557">
    <property type="entry name" value="CYCLIN_ScPCL1-like"/>
    <property type="match status" value="1"/>
</dbReference>
<dbReference type="Gene3D" id="1.10.472.10">
    <property type="entry name" value="Cyclin-like"/>
    <property type="match status" value="1"/>
</dbReference>
<dbReference type="EMBL" id="MCFH01000024">
    <property type="protein sequence ID" value="ORX49296.1"/>
    <property type="molecule type" value="Genomic_DNA"/>
</dbReference>